<accession>A0A4D6XLN4</accession>
<keyword evidence="5" id="KW-0813">Transport</keyword>
<feature type="transmembrane region" description="Helical" evidence="18">
    <location>
        <begin position="139"/>
        <end position="166"/>
    </location>
</feature>
<comment type="subcellular location">
    <subcellularLocation>
        <location evidence="1 17">Cell membrane</location>
        <topology evidence="1 17">Multi-pass membrane protein</topology>
    </subcellularLocation>
</comment>
<dbReference type="Pfam" id="PF00510">
    <property type="entry name" value="COX3"/>
    <property type="match status" value="1"/>
</dbReference>
<evidence type="ECO:0000256" key="18">
    <source>
        <dbReference type="SAM" id="Phobius"/>
    </source>
</evidence>
<dbReference type="RefSeq" id="WP_158364727.1">
    <property type="nucleotide sequence ID" value="NZ_CP034900.1"/>
</dbReference>
<evidence type="ECO:0000256" key="10">
    <source>
        <dbReference type="ARBA" id="ARBA00023002"/>
    </source>
</evidence>
<evidence type="ECO:0000256" key="3">
    <source>
        <dbReference type="ARBA" id="ARBA00011700"/>
    </source>
</evidence>
<gene>
    <name evidence="20" type="primary">cyoC</name>
    <name evidence="20" type="ORF">D9V59_02350</name>
</gene>
<dbReference type="InterPro" id="IPR014206">
    <property type="entry name" value="Cyt_c_ubiqinol_oxidase_su3"/>
</dbReference>
<dbReference type="NCBIfam" id="TIGR02842">
    <property type="entry name" value="CyoC"/>
    <property type="match status" value="1"/>
</dbReference>
<evidence type="ECO:0000259" key="19">
    <source>
        <dbReference type="PROSITE" id="PS50253"/>
    </source>
</evidence>
<dbReference type="PROSITE" id="PS50253">
    <property type="entry name" value="COX3"/>
    <property type="match status" value="1"/>
</dbReference>
<dbReference type="InterPro" id="IPR000298">
    <property type="entry name" value="Cyt_c_oxidase-like_su3"/>
</dbReference>
<protein>
    <recommendedName>
        <fullName evidence="4">Cytochrome bo(3) ubiquinol oxidase subunit 3</fullName>
    </recommendedName>
    <alternativeName>
        <fullName evidence="15">Cytochrome o ubiquinol oxidase subunit 3</fullName>
    </alternativeName>
    <alternativeName>
        <fullName evidence="13">Oxidase bo(3) subunit 3</fullName>
    </alternativeName>
    <alternativeName>
        <fullName evidence="16">Ubiquinol oxidase polypeptide III</fullName>
    </alternativeName>
    <alternativeName>
        <fullName evidence="14">Ubiquinol oxidase subunit 3</fullName>
    </alternativeName>
</protein>
<feature type="transmembrane region" description="Helical" evidence="18">
    <location>
        <begin position="101"/>
        <end position="119"/>
    </location>
</feature>
<dbReference type="Gene3D" id="1.20.120.80">
    <property type="entry name" value="Cytochrome c oxidase, subunit III, four-helix bundle"/>
    <property type="match status" value="1"/>
</dbReference>
<dbReference type="AlphaFoldDB" id="A0A4D6XLN4"/>
<keyword evidence="8" id="KW-0249">Electron transport</keyword>
<evidence type="ECO:0000256" key="6">
    <source>
        <dbReference type="ARBA" id="ARBA00022475"/>
    </source>
</evidence>
<evidence type="ECO:0000256" key="1">
    <source>
        <dbReference type="ARBA" id="ARBA00004651"/>
    </source>
</evidence>
<evidence type="ECO:0000256" key="9">
    <source>
        <dbReference type="ARBA" id="ARBA00022989"/>
    </source>
</evidence>
<evidence type="ECO:0000256" key="17">
    <source>
        <dbReference type="RuleBase" id="RU003376"/>
    </source>
</evidence>
<keyword evidence="11 18" id="KW-0472">Membrane</keyword>
<evidence type="ECO:0000256" key="2">
    <source>
        <dbReference type="ARBA" id="ARBA00010581"/>
    </source>
</evidence>
<comment type="similarity">
    <text evidence="2 17">Belongs to the cytochrome c oxidase subunit 3 family.</text>
</comment>
<evidence type="ECO:0000256" key="11">
    <source>
        <dbReference type="ARBA" id="ARBA00023136"/>
    </source>
</evidence>
<dbReference type="GO" id="GO:0005886">
    <property type="term" value="C:plasma membrane"/>
    <property type="evidence" value="ECO:0007669"/>
    <property type="project" value="UniProtKB-SubCell"/>
</dbReference>
<dbReference type="PANTHER" id="PTHR11403:SF2">
    <property type="entry name" value="CYTOCHROME BO(3) UBIQUINOL OXIDASE SUBUNIT 3"/>
    <property type="match status" value="1"/>
</dbReference>
<keyword evidence="6" id="KW-1003">Cell membrane</keyword>
<evidence type="ECO:0000256" key="5">
    <source>
        <dbReference type="ARBA" id="ARBA00022448"/>
    </source>
</evidence>
<dbReference type="InterPro" id="IPR035973">
    <property type="entry name" value="Cyt_c_oxidase_su3-like_sf"/>
</dbReference>
<keyword evidence="10" id="KW-0560">Oxidoreductase</keyword>
<evidence type="ECO:0000256" key="8">
    <source>
        <dbReference type="ARBA" id="ARBA00022982"/>
    </source>
</evidence>
<evidence type="ECO:0000256" key="12">
    <source>
        <dbReference type="ARBA" id="ARBA00025694"/>
    </source>
</evidence>
<evidence type="ECO:0000256" key="13">
    <source>
        <dbReference type="ARBA" id="ARBA00030072"/>
    </source>
</evidence>
<evidence type="ECO:0000256" key="4">
    <source>
        <dbReference type="ARBA" id="ARBA00014687"/>
    </source>
</evidence>
<organism evidence="20 21">
    <name type="scientific">Buchnera aphidicola</name>
    <name type="common">Artemisaphis artemisicola</name>
    <dbReference type="NCBI Taxonomy" id="1241836"/>
    <lineage>
        <taxon>Bacteria</taxon>
        <taxon>Pseudomonadati</taxon>
        <taxon>Pseudomonadota</taxon>
        <taxon>Gammaproteobacteria</taxon>
        <taxon>Enterobacterales</taxon>
        <taxon>Erwiniaceae</taxon>
        <taxon>Buchnera</taxon>
    </lineage>
</organism>
<sequence>MIKNIKKNISLYDNESNENVKDTLLNSNKSFGMWIYLMSDSIIFAVLFAMYVIIASNIPINFISNKIFNLYFVLLETFVLLISSLSCGFIVIAMNQKNIKMIFSFLLITFCLGSVFLFMELNEFYDLILKDCSPDKHAFFSIFFTLVGTHGIHVLFGLIFILSIFYQIKKLGLTNSICTRILCFNMFWHFLDIIWICVFTFVYLSGAV</sequence>
<dbReference type="Proteomes" id="UP000298654">
    <property type="component" value="Chromosome"/>
</dbReference>
<proteinExistence type="inferred from homology"/>
<keyword evidence="9 18" id="KW-1133">Transmembrane helix</keyword>
<dbReference type="GO" id="GO:0009486">
    <property type="term" value="F:cytochrome bo3 ubiquinol oxidase activity"/>
    <property type="evidence" value="ECO:0007669"/>
    <property type="project" value="InterPro"/>
</dbReference>
<evidence type="ECO:0000256" key="16">
    <source>
        <dbReference type="ARBA" id="ARBA00032717"/>
    </source>
</evidence>
<dbReference type="EMBL" id="CP034900">
    <property type="protein sequence ID" value="QCI16124.1"/>
    <property type="molecule type" value="Genomic_DNA"/>
</dbReference>
<feature type="transmembrane region" description="Helical" evidence="18">
    <location>
        <begin position="34"/>
        <end position="58"/>
    </location>
</feature>
<dbReference type="FunFam" id="1.20.120.80:FF:000001">
    <property type="entry name" value="Cytochrome (Ubi)quinol oxidase subunit III"/>
    <property type="match status" value="1"/>
</dbReference>
<comment type="subunit">
    <text evidence="3">Heterooctamer of two A chains, two B chains, two C chains and two D chains.</text>
</comment>
<comment type="function">
    <text evidence="12">Cytochrome bo(3) ubiquinol terminal oxidase is the component of the aerobic respiratory chain of E.coli that predominates when cells are grown at high aeration. Has proton pump activity across the membrane in addition to electron transfer, pumping 2 protons/electron.</text>
</comment>
<name>A0A4D6XLN4_9GAMM</name>
<feature type="domain" description="Heme-copper oxidase subunit III family profile" evidence="19">
    <location>
        <begin position="1"/>
        <end position="207"/>
    </location>
</feature>
<evidence type="ECO:0000313" key="20">
    <source>
        <dbReference type="EMBL" id="QCI16124.1"/>
    </source>
</evidence>
<dbReference type="SUPFAM" id="SSF81452">
    <property type="entry name" value="Cytochrome c oxidase subunit III-like"/>
    <property type="match status" value="1"/>
</dbReference>
<feature type="transmembrane region" description="Helical" evidence="18">
    <location>
        <begin position="70"/>
        <end position="94"/>
    </location>
</feature>
<dbReference type="InterPro" id="IPR013833">
    <property type="entry name" value="Cyt_c_oxidase_su3_a-hlx"/>
</dbReference>
<dbReference type="GO" id="GO:0004129">
    <property type="term" value="F:cytochrome-c oxidase activity"/>
    <property type="evidence" value="ECO:0007669"/>
    <property type="project" value="InterPro"/>
</dbReference>
<dbReference type="OrthoDB" id="9810850at2"/>
<evidence type="ECO:0000256" key="15">
    <source>
        <dbReference type="ARBA" id="ARBA00032189"/>
    </source>
</evidence>
<reference evidence="20 21" key="2">
    <citation type="submission" date="2019-05" db="EMBL/GenBank/DDBJ databases">
        <title>Genome evolution of the obligate endosymbiont Buchnera aphidicola.</title>
        <authorList>
            <person name="Moran N.A."/>
        </authorList>
    </citation>
    <scope>NUCLEOTIDE SEQUENCE [LARGE SCALE GENOMIC DNA]</scope>
    <source>
        <strain evidence="20 21">Aar</strain>
    </source>
</reference>
<evidence type="ECO:0000313" key="21">
    <source>
        <dbReference type="Proteomes" id="UP000298654"/>
    </source>
</evidence>
<dbReference type="InterPro" id="IPR024791">
    <property type="entry name" value="Cyt_c/ubiquinol_Oxase_su3"/>
</dbReference>
<reference evidence="20 21" key="1">
    <citation type="submission" date="2018-12" db="EMBL/GenBank/DDBJ databases">
        <authorList>
            <person name="Chong R.A."/>
        </authorList>
    </citation>
    <scope>NUCLEOTIDE SEQUENCE [LARGE SCALE GENOMIC DNA]</scope>
    <source>
        <strain evidence="20 21">Aar</strain>
    </source>
</reference>
<feature type="transmembrane region" description="Helical" evidence="18">
    <location>
        <begin position="187"/>
        <end position="206"/>
    </location>
</feature>
<dbReference type="PANTHER" id="PTHR11403">
    <property type="entry name" value="CYTOCHROME C OXIDASE SUBUNIT III"/>
    <property type="match status" value="1"/>
</dbReference>
<evidence type="ECO:0000256" key="7">
    <source>
        <dbReference type="ARBA" id="ARBA00022692"/>
    </source>
</evidence>
<keyword evidence="7 17" id="KW-0812">Transmembrane</keyword>
<evidence type="ECO:0000256" key="14">
    <source>
        <dbReference type="ARBA" id="ARBA00031884"/>
    </source>
</evidence>
<dbReference type="GO" id="GO:0019646">
    <property type="term" value="P:aerobic electron transport chain"/>
    <property type="evidence" value="ECO:0007669"/>
    <property type="project" value="InterPro"/>
</dbReference>